<reference evidence="1" key="1">
    <citation type="submission" date="2006-10" db="EMBL/GenBank/DDBJ databases">
        <authorList>
            <person name="Amadeo P."/>
            <person name="Zhao Q."/>
            <person name="Wortman J."/>
            <person name="Fraser-Liggett C."/>
            <person name="Carlton J."/>
        </authorList>
    </citation>
    <scope>NUCLEOTIDE SEQUENCE</scope>
    <source>
        <strain evidence="1">G3</strain>
    </source>
</reference>
<evidence type="ECO:0000313" key="1">
    <source>
        <dbReference type="EMBL" id="EAY18800.1"/>
    </source>
</evidence>
<dbReference type="KEGG" id="tva:5464314"/>
<keyword evidence="2" id="KW-1185">Reference proteome</keyword>
<evidence type="ECO:0000313" key="2">
    <source>
        <dbReference type="Proteomes" id="UP000001542"/>
    </source>
</evidence>
<dbReference type="Proteomes" id="UP000001542">
    <property type="component" value="Unassembled WGS sequence"/>
</dbReference>
<dbReference type="VEuPathDB" id="TrichDB:TVAG_268330"/>
<dbReference type="VEuPathDB" id="TrichDB:TVAGG3_0013360"/>
<dbReference type="AlphaFoldDB" id="A2DLI2"/>
<reference evidence="1" key="2">
    <citation type="journal article" date="2007" name="Science">
        <title>Draft genome sequence of the sexually transmitted pathogen Trichomonas vaginalis.</title>
        <authorList>
            <person name="Carlton J.M."/>
            <person name="Hirt R.P."/>
            <person name="Silva J.C."/>
            <person name="Delcher A.L."/>
            <person name="Schatz M."/>
            <person name="Zhao Q."/>
            <person name="Wortman J.R."/>
            <person name="Bidwell S.L."/>
            <person name="Alsmark U.C.M."/>
            <person name="Besteiro S."/>
            <person name="Sicheritz-Ponten T."/>
            <person name="Noel C.J."/>
            <person name="Dacks J.B."/>
            <person name="Foster P.G."/>
            <person name="Simillion C."/>
            <person name="Van de Peer Y."/>
            <person name="Miranda-Saavedra D."/>
            <person name="Barton G.J."/>
            <person name="Westrop G.D."/>
            <person name="Mueller S."/>
            <person name="Dessi D."/>
            <person name="Fiori P.L."/>
            <person name="Ren Q."/>
            <person name="Paulsen I."/>
            <person name="Zhang H."/>
            <person name="Bastida-Corcuera F.D."/>
            <person name="Simoes-Barbosa A."/>
            <person name="Brown M.T."/>
            <person name="Hayes R.D."/>
            <person name="Mukherjee M."/>
            <person name="Okumura C.Y."/>
            <person name="Schneider R."/>
            <person name="Smith A.J."/>
            <person name="Vanacova S."/>
            <person name="Villalvazo M."/>
            <person name="Haas B.J."/>
            <person name="Pertea M."/>
            <person name="Feldblyum T.V."/>
            <person name="Utterback T.R."/>
            <person name="Shu C.L."/>
            <person name="Osoegawa K."/>
            <person name="de Jong P.J."/>
            <person name="Hrdy I."/>
            <person name="Horvathova L."/>
            <person name="Zubacova Z."/>
            <person name="Dolezal P."/>
            <person name="Malik S.B."/>
            <person name="Logsdon J.M. Jr."/>
            <person name="Henze K."/>
            <person name="Gupta A."/>
            <person name="Wang C.C."/>
            <person name="Dunne R.L."/>
            <person name="Upcroft J.A."/>
            <person name="Upcroft P."/>
            <person name="White O."/>
            <person name="Salzberg S.L."/>
            <person name="Tang P."/>
            <person name="Chiu C.-H."/>
            <person name="Lee Y.-S."/>
            <person name="Embley T.M."/>
            <person name="Coombs G.H."/>
            <person name="Mottram J.C."/>
            <person name="Tachezy J."/>
            <person name="Fraser-Liggett C.M."/>
            <person name="Johnson P.J."/>
        </authorList>
    </citation>
    <scope>NUCLEOTIDE SEQUENCE [LARGE SCALE GENOMIC DNA]</scope>
    <source>
        <strain evidence="1">G3</strain>
    </source>
</reference>
<proteinExistence type="predicted"/>
<dbReference type="EMBL" id="DS113215">
    <property type="protein sequence ID" value="EAY18800.1"/>
    <property type="molecule type" value="Genomic_DNA"/>
</dbReference>
<gene>
    <name evidence="1" type="ORF">TVAG_268330</name>
</gene>
<name>A2DLI2_TRIV3</name>
<protein>
    <submittedName>
        <fullName evidence="1">Uncharacterized protein</fullName>
    </submittedName>
</protein>
<dbReference type="InParanoid" id="A2DLI2"/>
<sequence>MLFLFLICSKLRERLKDVGHKLKDEVVHKAEDVGHQIKDEAESKLEDAGHKLEDAGHKAGNQLADVVVKGYEALVDKGKAETKRVWRKVGHQVESWAEQICFVLRHSTESQYANPAMVFGYVGQSETEKYMNEAKDAASYDFGDTVNTKAKGDEQSPCVHQGQAIIEGDNLALLSSYGLYRIDTNTHEFRTQSVYNDTEITEEGQLAVLHKYEVIFTVQTDATKKDGTVDEYRKLTPEEIEQLVRMFVEHIKKAMKRLVKQIF</sequence>
<dbReference type="SMR" id="A2DLI2"/>
<accession>A2DLI2</accession>
<organism evidence="1 2">
    <name type="scientific">Trichomonas vaginalis (strain ATCC PRA-98 / G3)</name>
    <dbReference type="NCBI Taxonomy" id="412133"/>
    <lineage>
        <taxon>Eukaryota</taxon>
        <taxon>Metamonada</taxon>
        <taxon>Parabasalia</taxon>
        <taxon>Trichomonadida</taxon>
        <taxon>Trichomonadidae</taxon>
        <taxon>Trichomonas</taxon>
    </lineage>
</organism>